<proteinExistence type="predicted"/>
<feature type="non-terminal residue" evidence="4">
    <location>
        <position position="1"/>
    </location>
</feature>
<evidence type="ECO:0000256" key="3">
    <source>
        <dbReference type="SAM" id="MobiDB-lite"/>
    </source>
</evidence>
<dbReference type="PANTHER" id="PTHR10380:SF173">
    <property type="entry name" value="CUTICULAR PROTEIN 47EF, ISOFORM C-RELATED"/>
    <property type="match status" value="1"/>
</dbReference>
<evidence type="ECO:0000313" key="5">
    <source>
        <dbReference type="Proteomes" id="UP000708208"/>
    </source>
</evidence>
<dbReference type="PROSITE" id="PS51155">
    <property type="entry name" value="CHIT_BIND_RR_2"/>
    <property type="match status" value="1"/>
</dbReference>
<dbReference type="AlphaFoldDB" id="A0A8J2LI36"/>
<keyword evidence="1 2" id="KW-0193">Cuticle</keyword>
<dbReference type="EMBL" id="CAJVCH010528950">
    <property type="protein sequence ID" value="CAG7823264.1"/>
    <property type="molecule type" value="Genomic_DNA"/>
</dbReference>
<dbReference type="InterPro" id="IPR050468">
    <property type="entry name" value="Cuticle_Struct_Prot"/>
</dbReference>
<dbReference type="GO" id="GO:0008010">
    <property type="term" value="F:structural constituent of chitin-based larval cuticle"/>
    <property type="evidence" value="ECO:0007669"/>
    <property type="project" value="TreeGrafter"/>
</dbReference>
<evidence type="ECO:0000256" key="2">
    <source>
        <dbReference type="PROSITE-ProRule" id="PRU00497"/>
    </source>
</evidence>
<feature type="region of interest" description="Disordered" evidence="3">
    <location>
        <begin position="1"/>
        <end position="25"/>
    </location>
</feature>
<dbReference type="GO" id="GO:0062129">
    <property type="term" value="C:chitin-based extracellular matrix"/>
    <property type="evidence" value="ECO:0007669"/>
    <property type="project" value="TreeGrafter"/>
</dbReference>
<reference evidence="4" key="1">
    <citation type="submission" date="2021-06" db="EMBL/GenBank/DDBJ databases">
        <authorList>
            <person name="Hodson N. C."/>
            <person name="Mongue J. A."/>
            <person name="Jaron S. K."/>
        </authorList>
    </citation>
    <scope>NUCLEOTIDE SEQUENCE</scope>
</reference>
<dbReference type="PANTHER" id="PTHR10380">
    <property type="entry name" value="CUTICLE PROTEIN"/>
    <property type="match status" value="1"/>
</dbReference>
<dbReference type="OrthoDB" id="6379191at2759"/>
<dbReference type="PROSITE" id="PS00233">
    <property type="entry name" value="CHIT_BIND_RR_1"/>
    <property type="match status" value="1"/>
</dbReference>
<organism evidence="4 5">
    <name type="scientific">Allacma fusca</name>
    <dbReference type="NCBI Taxonomy" id="39272"/>
    <lineage>
        <taxon>Eukaryota</taxon>
        <taxon>Metazoa</taxon>
        <taxon>Ecdysozoa</taxon>
        <taxon>Arthropoda</taxon>
        <taxon>Hexapoda</taxon>
        <taxon>Collembola</taxon>
        <taxon>Symphypleona</taxon>
        <taxon>Sminthuridae</taxon>
        <taxon>Allacma</taxon>
    </lineage>
</organism>
<evidence type="ECO:0000313" key="4">
    <source>
        <dbReference type="EMBL" id="CAG7823264.1"/>
    </source>
</evidence>
<sequence>SPSVSFVSGNGIEQQERTSVAGNQPEVEIPGEIAKTGEYSYPAPNGEQIRLTYVADRNGFRPQGAHLPTPPPIPEALIERFMMMAALGD</sequence>
<dbReference type="Proteomes" id="UP000708208">
    <property type="component" value="Unassembled WGS sequence"/>
</dbReference>
<evidence type="ECO:0008006" key="6">
    <source>
        <dbReference type="Google" id="ProtNLM"/>
    </source>
</evidence>
<gene>
    <name evidence="4" type="ORF">AFUS01_LOCUS33489</name>
</gene>
<evidence type="ECO:0000256" key="1">
    <source>
        <dbReference type="ARBA" id="ARBA00022460"/>
    </source>
</evidence>
<keyword evidence="5" id="KW-1185">Reference proteome</keyword>
<comment type="caution">
    <text evidence="4">The sequence shown here is derived from an EMBL/GenBank/DDBJ whole genome shotgun (WGS) entry which is preliminary data.</text>
</comment>
<dbReference type="InterPro" id="IPR031311">
    <property type="entry name" value="CHIT_BIND_RR_consensus"/>
</dbReference>
<protein>
    <recommendedName>
        <fullName evidence="6">Endocuticle structural glycoprotein SgAbd-2</fullName>
    </recommendedName>
</protein>
<name>A0A8J2LI36_9HEXA</name>
<accession>A0A8J2LI36</accession>
<dbReference type="InterPro" id="IPR000618">
    <property type="entry name" value="Insect_cuticle"/>
</dbReference>
<dbReference type="Pfam" id="PF00379">
    <property type="entry name" value="Chitin_bind_4"/>
    <property type="match status" value="1"/>
</dbReference>
<feature type="compositionally biased region" description="Polar residues" evidence="3">
    <location>
        <begin position="1"/>
        <end position="22"/>
    </location>
</feature>